<feature type="transmembrane region" description="Helical" evidence="1">
    <location>
        <begin position="163"/>
        <end position="181"/>
    </location>
</feature>
<accession>A0ABU9KUF2</accession>
<dbReference type="InterPro" id="IPR036197">
    <property type="entry name" value="NarG-like_sf"/>
</dbReference>
<comment type="caution">
    <text evidence="2">The sequence shown here is derived from an EMBL/GenBank/DDBJ whole genome shotgun (WGS) entry which is preliminary data.</text>
</comment>
<keyword evidence="1" id="KW-0472">Membrane</keyword>
<feature type="transmembrane region" description="Helical" evidence="1">
    <location>
        <begin position="114"/>
        <end position="143"/>
    </location>
</feature>
<feature type="transmembrane region" description="Helical" evidence="1">
    <location>
        <begin position="230"/>
        <end position="249"/>
    </location>
</feature>
<proteinExistence type="predicted"/>
<dbReference type="SUPFAM" id="SSF103501">
    <property type="entry name" value="Respiratory nitrate reductase 1 gamma chain"/>
    <property type="match status" value="1"/>
</dbReference>
<dbReference type="Gene3D" id="1.20.950.20">
    <property type="entry name" value="Transmembrane di-heme cytochromes, Chain C"/>
    <property type="match status" value="1"/>
</dbReference>
<dbReference type="EMBL" id="JBCAUS010000002">
    <property type="protein sequence ID" value="MEL4305140.1"/>
    <property type="molecule type" value="Genomic_DNA"/>
</dbReference>
<keyword evidence="1" id="KW-0812">Transmembrane</keyword>
<organism evidence="2 3">
    <name type="scientific">Methanococcoides cohabitans</name>
    <dbReference type="NCBI Taxonomy" id="3136559"/>
    <lineage>
        <taxon>Archaea</taxon>
        <taxon>Methanobacteriati</taxon>
        <taxon>Methanobacteriota</taxon>
        <taxon>Stenosarchaea group</taxon>
        <taxon>Methanomicrobia</taxon>
        <taxon>Methanosarcinales</taxon>
        <taxon>Methanosarcinaceae</taxon>
        <taxon>Methanococcoides</taxon>
    </lineage>
</organism>
<evidence type="ECO:0000313" key="3">
    <source>
        <dbReference type="Proteomes" id="UP001396646"/>
    </source>
</evidence>
<evidence type="ECO:0000256" key="1">
    <source>
        <dbReference type="SAM" id="Phobius"/>
    </source>
</evidence>
<gene>
    <name evidence="2" type="ORF">WOA13_04740</name>
</gene>
<evidence type="ECO:0000313" key="2">
    <source>
        <dbReference type="EMBL" id="MEL4305140.1"/>
    </source>
</evidence>
<dbReference type="RefSeq" id="WP_342126801.1">
    <property type="nucleotide sequence ID" value="NZ_JBCAUS010000002.1"/>
</dbReference>
<feature type="transmembrane region" description="Helical" evidence="1">
    <location>
        <begin position="190"/>
        <end position="210"/>
    </location>
</feature>
<sequence>MSMEYFSGLSETAEIANSFGMLTESMKITFAAVMIMATISIAIFMLGMYINLKKWGMGSEGYSLKPKGSIFTFPKALAYQMSAKGHGHGQNIFVTLILDALLQRRALRRSPGRWIMHIAIFGGWIALCIMSVAMFVVEIIHMVGIHIISPEVFREMLSFPNDVFSYILLFGIIVAIFRRLFLKKARESTIAFDSVLLVGLTIIVITGFVADGLRNGNFWGFGMQSDLAPPAALFHVVISLFFCIAYIPFSKYMHMIAGPLTLLANKGGE</sequence>
<keyword evidence="3" id="KW-1185">Reference proteome</keyword>
<feature type="transmembrane region" description="Helical" evidence="1">
    <location>
        <begin position="28"/>
        <end position="50"/>
    </location>
</feature>
<reference evidence="2 3" key="1">
    <citation type="submission" date="2024-04" db="EMBL/GenBank/DDBJ databases">
        <title>Methanococcoides sp. LMO-2.</title>
        <authorList>
            <person name="Liang L."/>
        </authorList>
    </citation>
    <scope>NUCLEOTIDE SEQUENCE [LARGE SCALE GENOMIC DNA]</scope>
    <source>
        <strain evidence="2 3">LMO-2</strain>
    </source>
</reference>
<protein>
    <submittedName>
        <fullName evidence="2">Disulfide reductase</fullName>
    </submittedName>
</protein>
<keyword evidence="1" id="KW-1133">Transmembrane helix</keyword>
<dbReference type="Proteomes" id="UP001396646">
    <property type="component" value="Unassembled WGS sequence"/>
</dbReference>
<name>A0ABU9KUF2_9EURY</name>